<evidence type="ECO:0000313" key="2">
    <source>
        <dbReference type="EMBL" id="QEP91445.1"/>
    </source>
</evidence>
<gene>
    <name evidence="2" type="ORF">FZ929_06455</name>
</gene>
<accession>A0A5C2LH49</accession>
<dbReference type="EMBL" id="CP043669">
    <property type="protein sequence ID" value="QEP91445.1"/>
    <property type="molecule type" value="Genomic_DNA"/>
</dbReference>
<sequence>MGIEAERGANKHAAAAVEYKKKKPKPHYAKRRKNNISEEMITNIGAYLRVFRIFVSDEVTRSVEGGPAFAIVAACSQ</sequence>
<organism evidence="2 3">
    <name type="scientific">Klebsiella pneumoniae</name>
    <dbReference type="NCBI Taxonomy" id="573"/>
    <lineage>
        <taxon>Bacteria</taxon>
        <taxon>Pseudomonadati</taxon>
        <taxon>Pseudomonadota</taxon>
        <taxon>Gammaproteobacteria</taxon>
        <taxon>Enterobacterales</taxon>
        <taxon>Enterobacteriaceae</taxon>
        <taxon>Klebsiella/Raoultella group</taxon>
        <taxon>Klebsiella</taxon>
        <taxon>Klebsiella pneumoniae complex</taxon>
    </lineage>
</organism>
<evidence type="ECO:0000256" key="1">
    <source>
        <dbReference type="SAM" id="MobiDB-lite"/>
    </source>
</evidence>
<name>A0A5C2LH49_KLEPN</name>
<evidence type="ECO:0000313" key="3">
    <source>
        <dbReference type="Proteomes" id="UP000325096"/>
    </source>
</evidence>
<feature type="region of interest" description="Disordered" evidence="1">
    <location>
        <begin position="1"/>
        <end position="32"/>
    </location>
</feature>
<dbReference type="Proteomes" id="UP000325096">
    <property type="component" value="Chromosome"/>
</dbReference>
<dbReference type="AlphaFoldDB" id="A0A5C2LH49"/>
<protein>
    <submittedName>
        <fullName evidence="2">Uncharacterized protein</fullName>
    </submittedName>
</protein>
<proteinExistence type="predicted"/>
<feature type="compositionally biased region" description="Basic residues" evidence="1">
    <location>
        <begin position="20"/>
        <end position="32"/>
    </location>
</feature>
<reference evidence="2 3" key="1">
    <citation type="submission" date="2019-08" db="EMBL/GenBank/DDBJ databases">
        <title>Emergence of NDM-5-producing hypervirulent Klebsiella pneumoniae from clinical infections.</title>
        <authorList>
            <person name="Shen Z."/>
            <person name="Zhang H."/>
            <person name="Li M."/>
        </authorList>
    </citation>
    <scope>NUCLEOTIDE SEQUENCE [LARGE SCALE GENOMIC DNA]</scope>
    <source>
        <strain evidence="2 3">RJ18-06</strain>
    </source>
</reference>